<protein>
    <recommendedName>
        <fullName evidence="2">SET domain-containing protein</fullName>
    </recommendedName>
</protein>
<dbReference type="PROSITE" id="PS50280">
    <property type="entry name" value="SET"/>
    <property type="match status" value="1"/>
</dbReference>
<name>A0A7S1YRC1_9STRA</name>
<dbReference type="SMART" id="SM00317">
    <property type="entry name" value="SET"/>
    <property type="match status" value="1"/>
</dbReference>
<reference evidence="3" key="1">
    <citation type="submission" date="2021-01" db="EMBL/GenBank/DDBJ databases">
        <authorList>
            <person name="Corre E."/>
            <person name="Pelletier E."/>
            <person name="Niang G."/>
            <person name="Scheremetjew M."/>
            <person name="Finn R."/>
            <person name="Kale V."/>
            <person name="Holt S."/>
            <person name="Cochrane G."/>
            <person name="Meng A."/>
            <person name="Brown T."/>
            <person name="Cohen L."/>
        </authorList>
    </citation>
    <scope>NUCLEOTIDE SEQUENCE</scope>
    <source>
        <strain evidence="3">Pop2</strain>
    </source>
</reference>
<organism evidence="3">
    <name type="scientific">Ditylum brightwellii</name>
    <dbReference type="NCBI Taxonomy" id="49249"/>
    <lineage>
        <taxon>Eukaryota</taxon>
        <taxon>Sar</taxon>
        <taxon>Stramenopiles</taxon>
        <taxon>Ochrophyta</taxon>
        <taxon>Bacillariophyta</taxon>
        <taxon>Mediophyceae</taxon>
        <taxon>Lithodesmiophycidae</taxon>
        <taxon>Lithodesmiales</taxon>
        <taxon>Lithodesmiaceae</taxon>
        <taxon>Ditylum</taxon>
    </lineage>
</organism>
<dbReference type="AlphaFoldDB" id="A0A7S1YRC1"/>
<gene>
    <name evidence="3" type="ORF">DBRI1063_LOCUS3406</name>
</gene>
<dbReference type="InterPro" id="IPR001214">
    <property type="entry name" value="SET_dom"/>
</dbReference>
<dbReference type="Pfam" id="PF00856">
    <property type="entry name" value="SET"/>
    <property type="match status" value="1"/>
</dbReference>
<sequence>MRKSMICCISAVTLPNTASCRHLVLHVVTMLLLILPHSCNGTRSNNVEPSAFVSNVRSATAVSYRKNQFLFLQSMIGQHHHHQQQQRVCRITGRSAHSILLHASSEATIGEGETNNDEVSNKNKNYDNNKNQILIDSLVNGVKRMNVIMNSGFFNQYATTTDNISGGAILMNQMQNGIMKNVQIKESSIANAGLGLFATKNIKAGTIVGFYPAHALGLEDVESGREIFVVDNDGGDQSDKDYFQNHPHAASGYLHATDQPIFKRPSLLTKSIEIADIDDNASLIATMENTPLYLDVNPNRDNRQIGKASSMWVSHYINDGASLDPNNNSNDDDGGVSAYYTASKSKKNCIHIPFGPSPIIATISTKKIKKGEELFTSYGCVYWLGSNTQSSPAMTNKIQLQIQESAQDLFSSMNTSSVRYANQIEALENIFDDIEI</sequence>
<evidence type="ECO:0000313" key="3">
    <source>
        <dbReference type="EMBL" id="CAD9316999.1"/>
    </source>
</evidence>
<evidence type="ECO:0000256" key="1">
    <source>
        <dbReference type="SAM" id="SignalP"/>
    </source>
</evidence>
<feature type="signal peptide" evidence="1">
    <location>
        <begin position="1"/>
        <end position="41"/>
    </location>
</feature>
<dbReference type="EMBL" id="HBGN01005244">
    <property type="protein sequence ID" value="CAD9316999.1"/>
    <property type="molecule type" value="Transcribed_RNA"/>
</dbReference>
<proteinExistence type="predicted"/>
<evidence type="ECO:0000259" key="2">
    <source>
        <dbReference type="PROSITE" id="PS50280"/>
    </source>
</evidence>
<feature type="chain" id="PRO_5031309876" description="SET domain-containing protein" evidence="1">
    <location>
        <begin position="42"/>
        <end position="436"/>
    </location>
</feature>
<dbReference type="SUPFAM" id="SSF82199">
    <property type="entry name" value="SET domain"/>
    <property type="match status" value="1"/>
</dbReference>
<dbReference type="Gene3D" id="2.170.270.10">
    <property type="entry name" value="SET domain"/>
    <property type="match status" value="1"/>
</dbReference>
<dbReference type="InterPro" id="IPR046341">
    <property type="entry name" value="SET_dom_sf"/>
</dbReference>
<keyword evidence="1" id="KW-0732">Signal</keyword>
<feature type="domain" description="SET" evidence="2">
    <location>
        <begin position="180"/>
        <end position="379"/>
    </location>
</feature>
<accession>A0A7S1YRC1</accession>